<dbReference type="SUPFAM" id="SSF81901">
    <property type="entry name" value="HCP-like"/>
    <property type="match status" value="1"/>
</dbReference>
<feature type="signal peptide" evidence="2">
    <location>
        <begin position="1"/>
        <end position="24"/>
    </location>
</feature>
<dbReference type="Pfam" id="PF05036">
    <property type="entry name" value="SPOR"/>
    <property type="match status" value="1"/>
</dbReference>
<evidence type="ECO:0000256" key="1">
    <source>
        <dbReference type="SAM" id="MobiDB-lite"/>
    </source>
</evidence>
<evidence type="ECO:0000313" key="4">
    <source>
        <dbReference type="EMBL" id="RXZ34786.1"/>
    </source>
</evidence>
<dbReference type="SMART" id="SM00671">
    <property type="entry name" value="SEL1"/>
    <property type="match status" value="3"/>
</dbReference>
<dbReference type="PROSITE" id="PS51724">
    <property type="entry name" value="SPOR"/>
    <property type="match status" value="1"/>
</dbReference>
<dbReference type="OrthoDB" id="112232at2"/>
<keyword evidence="5" id="KW-1185">Reference proteome</keyword>
<dbReference type="AlphaFoldDB" id="A0A4Q2IWH8"/>
<comment type="caution">
    <text evidence="4">The sequence shown here is derived from an EMBL/GenBank/DDBJ whole genome shotgun (WGS) entry which is preliminary data.</text>
</comment>
<dbReference type="InterPro" id="IPR007730">
    <property type="entry name" value="SPOR-like_dom"/>
</dbReference>
<dbReference type="Gene3D" id="3.30.70.1070">
    <property type="entry name" value="Sporulation related repeat"/>
    <property type="match status" value="1"/>
</dbReference>
<keyword evidence="2" id="KW-0732">Signal</keyword>
<name>A0A4Q2IWH8_9SPHN</name>
<dbReference type="InterPro" id="IPR006597">
    <property type="entry name" value="Sel1-like"/>
</dbReference>
<evidence type="ECO:0000313" key="5">
    <source>
        <dbReference type="Proteomes" id="UP000292347"/>
    </source>
</evidence>
<dbReference type="InterPro" id="IPR011990">
    <property type="entry name" value="TPR-like_helical_dom_sf"/>
</dbReference>
<feature type="region of interest" description="Disordered" evidence="1">
    <location>
        <begin position="212"/>
        <end position="237"/>
    </location>
</feature>
<dbReference type="Proteomes" id="UP000292347">
    <property type="component" value="Unassembled WGS sequence"/>
</dbReference>
<dbReference type="InterPro" id="IPR052748">
    <property type="entry name" value="ISR_Activator"/>
</dbReference>
<organism evidence="4 5">
    <name type="scientific">Sphingomonas desiccabilis</name>
    <dbReference type="NCBI Taxonomy" id="429134"/>
    <lineage>
        <taxon>Bacteria</taxon>
        <taxon>Pseudomonadati</taxon>
        <taxon>Pseudomonadota</taxon>
        <taxon>Alphaproteobacteria</taxon>
        <taxon>Sphingomonadales</taxon>
        <taxon>Sphingomonadaceae</taxon>
        <taxon>Sphingomonas</taxon>
    </lineage>
</organism>
<protein>
    <recommendedName>
        <fullName evidence="3">SPOR domain-containing protein</fullName>
    </recommendedName>
</protein>
<proteinExistence type="predicted"/>
<dbReference type="SUPFAM" id="SSF110997">
    <property type="entry name" value="Sporulation related repeat"/>
    <property type="match status" value="1"/>
</dbReference>
<gene>
    <name evidence="4" type="ORF">EO081_03775</name>
</gene>
<dbReference type="GO" id="GO:0042834">
    <property type="term" value="F:peptidoglycan binding"/>
    <property type="evidence" value="ECO:0007669"/>
    <property type="project" value="InterPro"/>
</dbReference>
<dbReference type="PANTHER" id="PTHR45011:SF1">
    <property type="entry name" value="DAP3-BINDING CELL DEATH ENHANCER 1"/>
    <property type="match status" value="1"/>
</dbReference>
<accession>A0A4Q2IWH8</accession>
<reference evidence="4 5" key="1">
    <citation type="submission" date="2019-01" db="EMBL/GenBank/DDBJ databases">
        <title>Sphingomonas mucosissima sp. nov. and Sphingomonas desiccabilis sp. nov., from biological soil crusts in the Colorado Plateau, USA.</title>
        <authorList>
            <person name="Zhu D."/>
        </authorList>
    </citation>
    <scope>NUCLEOTIDE SEQUENCE [LARGE SCALE GENOMIC DNA]</scope>
    <source>
        <strain evidence="4 5">CP1D</strain>
    </source>
</reference>
<evidence type="ECO:0000259" key="3">
    <source>
        <dbReference type="PROSITE" id="PS51724"/>
    </source>
</evidence>
<dbReference type="EMBL" id="SDPT01000001">
    <property type="protein sequence ID" value="RXZ34786.1"/>
    <property type="molecule type" value="Genomic_DNA"/>
</dbReference>
<feature type="domain" description="SPOR" evidence="3">
    <location>
        <begin position="266"/>
        <end position="338"/>
    </location>
</feature>
<dbReference type="Pfam" id="PF08238">
    <property type="entry name" value="Sel1"/>
    <property type="match status" value="3"/>
</dbReference>
<dbReference type="InterPro" id="IPR036680">
    <property type="entry name" value="SPOR-like_sf"/>
</dbReference>
<sequence length="338" mass="35236">MKTMRAKLFLGTAALLLLGQPAFADVKDGVDAWTRGDFARAVKEWRGPALKGDPDAQFNLAQAYKLGRGVPADLVQAEQWYAKAAAQGHPQAVTNYGLALFQNGRRQEAAKWLEQSAARGEARAQFVLGTMLFNGDAVSKDWVRAYALMTRASSSGLPQASQTLAQMDKYVSLQDRQRGLEMARTLEAQAARAPVTATTVAAAAPTAAATPARTAAVAPPRAAPATPAPVRTASAPAPVRTAPAAAATTVAATTVAARPSTPAAAPVTSGGWRVQLGAFRESGGAQALWSQVRAKFPGRTPEYVQAGAVTKLLVGPYASSAEATRACSAVKSCLPVKR</sequence>
<feature type="chain" id="PRO_5020709034" description="SPOR domain-containing protein" evidence="2">
    <location>
        <begin position="25"/>
        <end position="338"/>
    </location>
</feature>
<evidence type="ECO:0000256" key="2">
    <source>
        <dbReference type="SAM" id="SignalP"/>
    </source>
</evidence>
<dbReference type="Gene3D" id="1.25.40.10">
    <property type="entry name" value="Tetratricopeptide repeat domain"/>
    <property type="match status" value="1"/>
</dbReference>
<dbReference type="PANTHER" id="PTHR45011">
    <property type="entry name" value="DAP3-BINDING CELL DEATH ENHANCER 1"/>
    <property type="match status" value="1"/>
</dbReference>